<dbReference type="PANTHER" id="PTHR33236:SF5">
    <property type="entry name" value="CUB DOMAIN-CONTAINING PROTEIN"/>
    <property type="match status" value="1"/>
</dbReference>
<evidence type="ECO:0000313" key="2">
    <source>
        <dbReference type="EMBL" id="KAI9559190.1"/>
    </source>
</evidence>
<dbReference type="Pfam" id="PF26080">
    <property type="entry name" value="CUB_animal"/>
    <property type="match status" value="1"/>
</dbReference>
<dbReference type="AlphaFoldDB" id="A0AAD5LC60"/>
<dbReference type="InterPro" id="IPR058698">
    <property type="entry name" value="CUB_metazoa"/>
</dbReference>
<dbReference type="EMBL" id="WJBH02000005">
    <property type="protein sequence ID" value="KAI9559190.1"/>
    <property type="molecule type" value="Genomic_DNA"/>
</dbReference>
<protein>
    <recommendedName>
        <fullName evidence="1">CUB domain-containing protein</fullName>
    </recommendedName>
</protein>
<proteinExistence type="predicted"/>
<feature type="domain" description="CUB" evidence="1">
    <location>
        <begin position="309"/>
        <end position="489"/>
    </location>
</feature>
<evidence type="ECO:0000313" key="3">
    <source>
        <dbReference type="Proteomes" id="UP000820818"/>
    </source>
</evidence>
<comment type="caution">
    <text evidence="2">The sequence shown here is derived from an EMBL/GenBank/DDBJ whole genome shotgun (WGS) entry which is preliminary data.</text>
</comment>
<evidence type="ECO:0000259" key="1">
    <source>
        <dbReference type="Pfam" id="PF26080"/>
    </source>
</evidence>
<name>A0AAD5LC60_9CRUS</name>
<keyword evidence="3" id="KW-1185">Reference proteome</keyword>
<sequence>MEGHWSFRHFVLRLNKNGWMLRCRLHSLPNDYDLLAKNSLHSVGLFKMFNKYFSFFGLFLVTCFCQTVQTCDDNDWQEDLTHDSVITEAPRFPFNPWLPYYSYTPMPVQYPTALSTRTYPAFVPFTSCTTPNKEMGICAESGACIRGGGRASGTCDLGRVCCVNIVSNTCDDEDRQVVTLDNTYWLSPTTSLSSTTSSCSLTVKLDATLPEQGKAVCQVRLNFVLFTIVQPNSESVCDTDTFDVAGASNKIPTICGDNEGQHMYLNVPSSATSPTDLQLSFNFGTTSNSIRAWNILISMIPCDSANLAPLDCLQYFTARTGTVRSFNWRDVAGTRTRQLANQDYSICFKTMPGFTKTLCLTPCTVTSTQLPFSISVASTLAVPGPPVAVPAAPRPGRSQIAPLNCNNDFLVIPGGYNSAKPPSVNDMAYDRYCGERLNALPSSLSSTTVCTTATPFRLLYRTNGDETITTPTPDSRINGNRGFCLSFRNQ</sequence>
<accession>A0AAD5LC60</accession>
<dbReference type="Proteomes" id="UP000820818">
    <property type="component" value="Linkage Group LG5"/>
</dbReference>
<reference evidence="2 3" key="1">
    <citation type="submission" date="2022-05" db="EMBL/GenBank/DDBJ databases">
        <title>A multi-omics perspective on studying reproductive biology in Daphnia sinensis.</title>
        <authorList>
            <person name="Jia J."/>
        </authorList>
    </citation>
    <scope>NUCLEOTIDE SEQUENCE [LARGE SCALE GENOMIC DNA]</scope>
    <source>
        <strain evidence="2 3">WSL</strain>
    </source>
</reference>
<gene>
    <name evidence="2" type="ORF">GHT06_015979</name>
</gene>
<dbReference type="PANTHER" id="PTHR33236">
    <property type="entry name" value="INTRAFLAGELLAR TRANSPORT PROTEIN 122 FAMILY PROTEIN-RELATED"/>
    <property type="match status" value="1"/>
</dbReference>
<organism evidence="2 3">
    <name type="scientific">Daphnia sinensis</name>
    <dbReference type="NCBI Taxonomy" id="1820382"/>
    <lineage>
        <taxon>Eukaryota</taxon>
        <taxon>Metazoa</taxon>
        <taxon>Ecdysozoa</taxon>
        <taxon>Arthropoda</taxon>
        <taxon>Crustacea</taxon>
        <taxon>Branchiopoda</taxon>
        <taxon>Diplostraca</taxon>
        <taxon>Cladocera</taxon>
        <taxon>Anomopoda</taxon>
        <taxon>Daphniidae</taxon>
        <taxon>Daphnia</taxon>
        <taxon>Daphnia similis group</taxon>
    </lineage>
</organism>